<dbReference type="OrthoDB" id="9770435at2"/>
<dbReference type="GO" id="GO:0016301">
    <property type="term" value="F:kinase activity"/>
    <property type="evidence" value="ECO:0007669"/>
    <property type="project" value="UniProtKB-KW"/>
</dbReference>
<dbReference type="STRING" id="1317122.ATO12_16790"/>
<evidence type="ECO:0000259" key="2">
    <source>
        <dbReference type="SMART" id="SM01204"/>
    </source>
</evidence>
<dbReference type="eggNOG" id="COG3287">
    <property type="taxonomic scope" value="Bacteria"/>
</dbReference>
<keyword evidence="4" id="KW-1185">Reference proteome</keyword>
<evidence type="ECO:0000313" key="3">
    <source>
        <dbReference type="EMBL" id="EZH73593.1"/>
    </source>
</evidence>
<dbReference type="AlphaFoldDB" id="A0A023BUZ0"/>
<name>A0A023BUZ0_9FLAO</name>
<gene>
    <name evidence="3" type="ORF">ATO12_16790</name>
</gene>
<dbReference type="Pfam" id="PF10442">
    <property type="entry name" value="FIST_C"/>
    <property type="match status" value="1"/>
</dbReference>
<dbReference type="InterPro" id="IPR019494">
    <property type="entry name" value="FIST_C"/>
</dbReference>
<comment type="caution">
    <text evidence="3">The sequence shown here is derived from an EMBL/GenBank/DDBJ whole genome shotgun (WGS) entry which is preliminary data.</text>
</comment>
<dbReference type="EMBL" id="AQRA01000005">
    <property type="protein sequence ID" value="EZH73593.1"/>
    <property type="molecule type" value="Genomic_DNA"/>
</dbReference>
<dbReference type="Proteomes" id="UP000023541">
    <property type="component" value="Unassembled WGS sequence"/>
</dbReference>
<dbReference type="SMART" id="SM01204">
    <property type="entry name" value="FIST_C"/>
    <property type="match status" value="1"/>
</dbReference>
<dbReference type="PANTHER" id="PTHR40252:SF2">
    <property type="entry name" value="BLR0328 PROTEIN"/>
    <property type="match status" value="1"/>
</dbReference>
<evidence type="ECO:0000313" key="4">
    <source>
        <dbReference type="Proteomes" id="UP000023541"/>
    </source>
</evidence>
<proteinExistence type="predicted"/>
<keyword evidence="3" id="KW-0418">Kinase</keyword>
<evidence type="ECO:0000259" key="1">
    <source>
        <dbReference type="SMART" id="SM00897"/>
    </source>
</evidence>
<sequence>MRFQQFEKKKNQDWTAVVTTEKKLKNPLVLVFGNRYELENPEVYNDVKKLFPDGEIVIGSTAGEIIGSRVLDDSITLTAIEFEKSTYAIFRENSIDNNKDAIQLGNKLIQKVPKEGLKHIFIVSEGSFVNGSALIEGLETRIDDIAITGGLCGDDSRFEKTISGYNENPKEGEVILIAFYGESLEISYAQYGGWTPFGPERIITKSDQNVLYELDHQPALDLYKKYLGDKAAELPQSALLYPLSVKSKDKEEPIVRTILSIDEKSNTMTLAGDVPEGAVVQLMMGHIDNIVDGALQAAEIGMKDRKHKPELAVLVSCIGRKLVMDQRVEEEVEEVIEAIGAQATVAGFYSYGELSPFEGKNSNCELHNQTMTLTLFSE</sequence>
<dbReference type="PANTHER" id="PTHR40252">
    <property type="entry name" value="BLR0328 PROTEIN"/>
    <property type="match status" value="1"/>
</dbReference>
<keyword evidence="3" id="KW-0808">Transferase</keyword>
<protein>
    <submittedName>
        <fullName evidence="3">Histidine kinase</fullName>
    </submittedName>
</protein>
<dbReference type="InterPro" id="IPR013702">
    <property type="entry name" value="FIST_domain_N"/>
</dbReference>
<reference evidence="3 4" key="1">
    <citation type="submission" date="2014-04" db="EMBL/GenBank/DDBJ databases">
        <title>Aquimarina sp. 22II-S11-z7 Genome Sequencing.</title>
        <authorList>
            <person name="Lai Q."/>
        </authorList>
    </citation>
    <scope>NUCLEOTIDE SEQUENCE [LARGE SCALE GENOMIC DNA]</scope>
    <source>
        <strain evidence="3 4">22II-S11-z7</strain>
    </source>
</reference>
<feature type="domain" description="FIST" evidence="1">
    <location>
        <begin position="25"/>
        <end position="218"/>
    </location>
</feature>
<dbReference type="Pfam" id="PF08495">
    <property type="entry name" value="FIST"/>
    <property type="match status" value="1"/>
</dbReference>
<organism evidence="3 4">
    <name type="scientific">Aquimarina atlantica</name>
    <dbReference type="NCBI Taxonomy" id="1317122"/>
    <lineage>
        <taxon>Bacteria</taxon>
        <taxon>Pseudomonadati</taxon>
        <taxon>Bacteroidota</taxon>
        <taxon>Flavobacteriia</taxon>
        <taxon>Flavobacteriales</taxon>
        <taxon>Flavobacteriaceae</taxon>
        <taxon>Aquimarina</taxon>
    </lineage>
</organism>
<feature type="domain" description="FIST C-domain" evidence="2">
    <location>
        <begin position="219"/>
        <end position="357"/>
    </location>
</feature>
<dbReference type="SMART" id="SM00897">
    <property type="entry name" value="FIST"/>
    <property type="match status" value="1"/>
</dbReference>
<dbReference type="RefSeq" id="WP_034242328.1">
    <property type="nucleotide sequence ID" value="NZ_AQRA01000005.1"/>
</dbReference>
<accession>A0A023BUZ0</accession>